<feature type="domain" description="NAD-dependent epimerase/dehydratase" evidence="1">
    <location>
        <begin position="5"/>
        <end position="199"/>
    </location>
</feature>
<dbReference type="InterPro" id="IPR001509">
    <property type="entry name" value="Epimerase_deHydtase"/>
</dbReference>
<reference evidence="2 3" key="1">
    <citation type="journal article" date="2012" name="J. Bacteriol.">
        <title>Genome sequence of the pathogenic Herbaspirillum seropedicae strain Os34, isolated from rice roots.</title>
        <authorList>
            <person name="Ye W."/>
            <person name="Ye S."/>
            <person name="Liu J."/>
            <person name="Chang S."/>
            <person name="Chen M."/>
            <person name="Zhu B."/>
            <person name="Guo L."/>
            <person name="An Q."/>
        </authorList>
    </citation>
    <scope>NUCLEOTIDE SEQUENCE [LARGE SCALE GENOMIC DNA]</scope>
    <source>
        <strain evidence="2 3">Os34</strain>
    </source>
</reference>
<dbReference type="Gene3D" id="3.40.50.720">
    <property type="entry name" value="NAD(P)-binding Rossmann-like Domain"/>
    <property type="match status" value="1"/>
</dbReference>
<organism evidence="2 3">
    <name type="scientific">Herbaspirillum rubrisubalbicans Os34</name>
    <dbReference type="NCBI Taxonomy" id="1235827"/>
    <lineage>
        <taxon>Bacteria</taxon>
        <taxon>Pseudomonadati</taxon>
        <taxon>Pseudomonadota</taxon>
        <taxon>Betaproteobacteria</taxon>
        <taxon>Burkholderiales</taxon>
        <taxon>Oxalobacteraceae</taxon>
        <taxon>Herbaspirillum</taxon>
    </lineage>
</organism>
<evidence type="ECO:0000259" key="1">
    <source>
        <dbReference type="Pfam" id="PF01370"/>
    </source>
</evidence>
<dbReference type="InterPro" id="IPR036291">
    <property type="entry name" value="NAD(P)-bd_dom_sf"/>
</dbReference>
<sequence>MTKTIFVAGATGAIGIRLLPQLVALGHRVYGVTRSASKAQSLLFLGVEPVVVDVFNADALTAAMRAAKPDIVIHQLTDLPRGLDPSQMEEGVRRNARIRAEGTANLVSAAQAAGAGLLVAQSIAWAYAAGNEPYTEESPLDIHAQGLRAISVGGVVALEKAVLEASGLIGMVLRYGQLYGPGTGEEIKGDKKLPLNVDGAAAAVLLAMHAKRPGVYNIVETNATVDTSKAQRELGWQPDLQADWW</sequence>
<dbReference type="Pfam" id="PF01370">
    <property type="entry name" value="Epimerase"/>
    <property type="match status" value="1"/>
</dbReference>
<evidence type="ECO:0000313" key="3">
    <source>
        <dbReference type="Proteomes" id="UP000501648"/>
    </source>
</evidence>
<accession>A0A6M3ZUY6</accession>
<name>A0A6M3ZUY6_9BURK</name>
<proteinExistence type="predicted"/>
<dbReference type="GO" id="GO:0004029">
    <property type="term" value="F:aldehyde dehydrogenase (NAD+) activity"/>
    <property type="evidence" value="ECO:0007669"/>
    <property type="project" value="TreeGrafter"/>
</dbReference>
<evidence type="ECO:0000313" key="2">
    <source>
        <dbReference type="EMBL" id="QJQ02455.1"/>
    </source>
</evidence>
<gene>
    <name evidence="2" type="ORF">C798_20130</name>
</gene>
<dbReference type="PANTHER" id="PTHR48079:SF6">
    <property type="entry name" value="NAD(P)-BINDING DOMAIN-CONTAINING PROTEIN-RELATED"/>
    <property type="match status" value="1"/>
</dbReference>
<dbReference type="Proteomes" id="UP000501648">
    <property type="component" value="Chromosome"/>
</dbReference>
<dbReference type="EMBL" id="CP008956">
    <property type="protein sequence ID" value="QJQ02455.1"/>
    <property type="molecule type" value="Genomic_DNA"/>
</dbReference>
<dbReference type="GO" id="GO:0005737">
    <property type="term" value="C:cytoplasm"/>
    <property type="evidence" value="ECO:0007669"/>
    <property type="project" value="TreeGrafter"/>
</dbReference>
<dbReference type="AlphaFoldDB" id="A0A6M3ZUY6"/>
<dbReference type="PANTHER" id="PTHR48079">
    <property type="entry name" value="PROTEIN YEEZ"/>
    <property type="match status" value="1"/>
</dbReference>
<dbReference type="RefSeq" id="WP_017455559.1">
    <property type="nucleotide sequence ID" value="NZ_CP008956.1"/>
</dbReference>
<protein>
    <submittedName>
        <fullName evidence="2">NAD(P)-dependent oxidoreductase</fullName>
    </submittedName>
</protein>
<dbReference type="InterPro" id="IPR051783">
    <property type="entry name" value="NAD(P)-dependent_oxidoreduct"/>
</dbReference>
<dbReference type="SUPFAM" id="SSF51735">
    <property type="entry name" value="NAD(P)-binding Rossmann-fold domains"/>
    <property type="match status" value="1"/>
</dbReference>